<keyword evidence="2" id="KW-1185">Reference proteome</keyword>
<organism evidence="1 2">
    <name type="scientific">Stylosanthes scabra</name>
    <dbReference type="NCBI Taxonomy" id="79078"/>
    <lineage>
        <taxon>Eukaryota</taxon>
        <taxon>Viridiplantae</taxon>
        <taxon>Streptophyta</taxon>
        <taxon>Embryophyta</taxon>
        <taxon>Tracheophyta</taxon>
        <taxon>Spermatophyta</taxon>
        <taxon>Magnoliopsida</taxon>
        <taxon>eudicotyledons</taxon>
        <taxon>Gunneridae</taxon>
        <taxon>Pentapetalae</taxon>
        <taxon>rosids</taxon>
        <taxon>fabids</taxon>
        <taxon>Fabales</taxon>
        <taxon>Fabaceae</taxon>
        <taxon>Papilionoideae</taxon>
        <taxon>50 kb inversion clade</taxon>
        <taxon>dalbergioids sensu lato</taxon>
        <taxon>Dalbergieae</taxon>
        <taxon>Pterocarpus clade</taxon>
        <taxon>Stylosanthes</taxon>
    </lineage>
</organism>
<reference evidence="1 2" key="1">
    <citation type="journal article" date="2023" name="Plants (Basel)">
        <title>Bridging the Gap: Combining Genomics and Transcriptomics Approaches to Understand Stylosanthes scabra, an Orphan Legume from the Brazilian Caatinga.</title>
        <authorList>
            <person name="Ferreira-Neto J.R.C."/>
            <person name="da Silva M.D."/>
            <person name="Binneck E."/>
            <person name="de Melo N.F."/>
            <person name="da Silva R.H."/>
            <person name="de Melo A.L.T.M."/>
            <person name="Pandolfi V."/>
            <person name="Bustamante F.O."/>
            <person name="Brasileiro-Vidal A.C."/>
            <person name="Benko-Iseppon A.M."/>
        </authorList>
    </citation>
    <scope>NUCLEOTIDE SEQUENCE [LARGE SCALE GENOMIC DNA]</scope>
    <source>
        <tissue evidence="1">Leaves</tissue>
    </source>
</reference>
<gene>
    <name evidence="1" type="ORF">PIB30_007759</name>
</gene>
<comment type="caution">
    <text evidence="1">The sequence shown here is derived from an EMBL/GenBank/DDBJ whole genome shotgun (WGS) entry which is preliminary data.</text>
</comment>
<proteinExistence type="predicted"/>
<accession>A0ABU6Y6E9</accession>
<dbReference type="Proteomes" id="UP001341840">
    <property type="component" value="Unassembled WGS sequence"/>
</dbReference>
<evidence type="ECO:0008006" key="3">
    <source>
        <dbReference type="Google" id="ProtNLM"/>
    </source>
</evidence>
<dbReference type="EMBL" id="JASCZI010241672">
    <property type="protein sequence ID" value="MED6204288.1"/>
    <property type="molecule type" value="Genomic_DNA"/>
</dbReference>
<protein>
    <recommendedName>
        <fullName evidence="3">RNase H type-1 domain-containing protein</fullName>
    </recommendedName>
</protein>
<evidence type="ECO:0000313" key="2">
    <source>
        <dbReference type="Proteomes" id="UP001341840"/>
    </source>
</evidence>
<sequence length="139" mass="15345">MAQDDVCCVCGSYTESLLHVLRDCRVAYKTWKSIDNTLSQGNFSANPMMIGCWKISLLDPHTKLAKDYFLAQSAFLHSRSEVGSFAEKQICWKPPTRPFVKLNSDGSVTKDGHAACGGILRDYDGRFLAGFSATLETAL</sequence>
<evidence type="ECO:0000313" key="1">
    <source>
        <dbReference type="EMBL" id="MED6204288.1"/>
    </source>
</evidence>
<name>A0ABU6Y6E9_9FABA</name>